<dbReference type="InterPro" id="IPR011006">
    <property type="entry name" value="CheY-like_superfamily"/>
</dbReference>
<dbReference type="PROSITE" id="PS50110">
    <property type="entry name" value="RESPONSE_REGULATORY"/>
    <property type="match status" value="1"/>
</dbReference>
<evidence type="ECO:0000313" key="4">
    <source>
        <dbReference type="EMBL" id="SFF13209.1"/>
    </source>
</evidence>
<dbReference type="OrthoDB" id="109585at2"/>
<keyword evidence="1 2" id="KW-0597">Phosphoprotein</keyword>
<evidence type="ECO:0000256" key="1">
    <source>
        <dbReference type="ARBA" id="ARBA00022553"/>
    </source>
</evidence>
<dbReference type="InterPro" id="IPR050595">
    <property type="entry name" value="Bact_response_regulator"/>
</dbReference>
<dbReference type="InterPro" id="IPR001789">
    <property type="entry name" value="Sig_transdc_resp-reg_receiver"/>
</dbReference>
<feature type="modified residue" description="4-aspartylphosphate" evidence="2">
    <location>
        <position position="61"/>
    </location>
</feature>
<name>A0A1I2G7R7_9BACT</name>
<accession>A0A1I2G7R7</accession>
<evidence type="ECO:0000256" key="2">
    <source>
        <dbReference type="PROSITE-ProRule" id="PRU00169"/>
    </source>
</evidence>
<evidence type="ECO:0000259" key="3">
    <source>
        <dbReference type="PROSITE" id="PS50110"/>
    </source>
</evidence>
<dbReference type="PANTHER" id="PTHR44591:SF19">
    <property type="entry name" value="TWO-COMPONENT RESPONSE REGULATOR-RELATED"/>
    <property type="match status" value="1"/>
</dbReference>
<protein>
    <submittedName>
        <fullName evidence="4">CheY chemotaxis protein or a CheY-like REC (Receiver) domain</fullName>
    </submittedName>
</protein>
<keyword evidence="5" id="KW-1185">Reference proteome</keyword>
<dbReference type="EMBL" id="FONY01000017">
    <property type="protein sequence ID" value="SFF13209.1"/>
    <property type="molecule type" value="Genomic_DNA"/>
</dbReference>
<dbReference type="SMART" id="SM00448">
    <property type="entry name" value="REC"/>
    <property type="match status" value="1"/>
</dbReference>
<dbReference type="RefSeq" id="WP_091545070.1">
    <property type="nucleotide sequence ID" value="NZ_FONY01000017.1"/>
</dbReference>
<sequence>MKKAILCIDDERIVLESLKGQLRKNFGSEYQYEFAESADEGFEIIEELVAHGTQILIIVSDWLMPDVKGDEFLIAVHKRFPQIVKVLLSGQAAEKAIKNAQENANLHRFIYKPWEEEELVETIRSGLAINYTSLYE</sequence>
<proteinExistence type="predicted"/>
<organism evidence="4 5">
    <name type="scientific">Thermoflexibacter ruber</name>
    <dbReference type="NCBI Taxonomy" id="1003"/>
    <lineage>
        <taxon>Bacteria</taxon>
        <taxon>Pseudomonadati</taxon>
        <taxon>Bacteroidota</taxon>
        <taxon>Cytophagia</taxon>
        <taxon>Cytophagales</taxon>
        <taxon>Thermoflexibacteraceae</taxon>
        <taxon>Thermoflexibacter</taxon>
    </lineage>
</organism>
<dbReference type="SUPFAM" id="SSF52172">
    <property type="entry name" value="CheY-like"/>
    <property type="match status" value="1"/>
</dbReference>
<gene>
    <name evidence="4" type="ORF">SAMN04488541_10173</name>
</gene>
<evidence type="ECO:0000313" key="5">
    <source>
        <dbReference type="Proteomes" id="UP000199513"/>
    </source>
</evidence>
<feature type="domain" description="Response regulatory" evidence="3">
    <location>
        <begin position="4"/>
        <end position="127"/>
    </location>
</feature>
<dbReference type="PANTHER" id="PTHR44591">
    <property type="entry name" value="STRESS RESPONSE REGULATOR PROTEIN 1"/>
    <property type="match status" value="1"/>
</dbReference>
<dbReference type="Pfam" id="PF00072">
    <property type="entry name" value="Response_reg"/>
    <property type="match status" value="1"/>
</dbReference>
<dbReference type="Gene3D" id="3.40.50.2300">
    <property type="match status" value="1"/>
</dbReference>
<dbReference type="STRING" id="1003.SAMN04488541_10173"/>
<dbReference type="GO" id="GO:0000160">
    <property type="term" value="P:phosphorelay signal transduction system"/>
    <property type="evidence" value="ECO:0007669"/>
    <property type="project" value="InterPro"/>
</dbReference>
<dbReference type="Proteomes" id="UP000199513">
    <property type="component" value="Unassembled WGS sequence"/>
</dbReference>
<reference evidence="4 5" key="1">
    <citation type="submission" date="2016-10" db="EMBL/GenBank/DDBJ databases">
        <authorList>
            <person name="de Groot N.N."/>
        </authorList>
    </citation>
    <scope>NUCLEOTIDE SEQUENCE [LARGE SCALE GENOMIC DNA]</scope>
    <source>
        <strain>GEY</strain>
        <strain evidence="5">DSM 9560</strain>
    </source>
</reference>
<dbReference type="AlphaFoldDB" id="A0A1I2G7R7"/>